<name>A0A2S4U9W7_9BASI</name>
<dbReference type="Proteomes" id="UP000239156">
    <property type="component" value="Unassembled WGS sequence"/>
</dbReference>
<keyword evidence="7" id="KW-0443">Lipid metabolism</keyword>
<dbReference type="GO" id="GO:0006629">
    <property type="term" value="P:lipid metabolic process"/>
    <property type="evidence" value="ECO:0007669"/>
    <property type="project" value="UniProtKB-KW"/>
</dbReference>
<sequence>SEHQPYDPPPADRDTFKDLLVFEERLKQNAERLQRQRIKYEGWRSSHLNITKKTMSSMQKLKHQPMDDFHFLSSFLWNDECLAFLVTIIAASVLLAYKTFIAISPYKLIHYLYVALFLVSITTLILFFATGMYTDQIAYAYKFNITQTQLILYPFTLVKQTEQKRFIPQTNRALRPFNMYLITPSTANSLNRTSGHGRIRSMLRRLWIGPIIKQILRRPRSPSMIFSPINHPQNNLPDHQHIKEENFNSKKSILEAKLSSLLQSTLTSSININSIGTNGKSARRNLDKRIEFLFLTL</sequence>
<dbReference type="GO" id="GO:0031965">
    <property type="term" value="C:nuclear membrane"/>
    <property type="evidence" value="ECO:0007669"/>
    <property type="project" value="UniProtKB-SubCell"/>
</dbReference>
<dbReference type="VEuPathDB" id="FungiDB:PSTT_17070"/>
<dbReference type="InterPro" id="IPR019168">
    <property type="entry name" value="NEP1-R1"/>
</dbReference>
<dbReference type="GO" id="GO:0071595">
    <property type="term" value="C:Nem1-Spo7 phosphatase complex"/>
    <property type="evidence" value="ECO:0007669"/>
    <property type="project" value="InterPro"/>
</dbReference>
<evidence type="ECO:0000256" key="11">
    <source>
        <dbReference type="SAM" id="Phobius"/>
    </source>
</evidence>
<accession>A0A2S4U9W7</accession>
<dbReference type="AlphaFoldDB" id="A0A2S4U9W7"/>
<evidence type="ECO:0000256" key="4">
    <source>
        <dbReference type="ARBA" id="ARBA00022490"/>
    </source>
</evidence>
<reference evidence="12" key="1">
    <citation type="submission" date="2017-12" db="EMBL/GenBank/DDBJ databases">
        <title>Gene loss provides genomic basis for host adaptation in cereal stripe rust fungi.</title>
        <authorList>
            <person name="Xia C."/>
        </authorList>
    </citation>
    <scope>NUCLEOTIDE SEQUENCE [LARGE SCALE GENOMIC DNA]</scope>
    <source>
        <strain evidence="12">93-210</strain>
    </source>
</reference>
<evidence type="ECO:0000256" key="10">
    <source>
        <dbReference type="ARBA" id="ARBA00030458"/>
    </source>
</evidence>
<dbReference type="GO" id="GO:0005737">
    <property type="term" value="C:cytoplasm"/>
    <property type="evidence" value="ECO:0007669"/>
    <property type="project" value="UniProtKB-SubCell"/>
</dbReference>
<evidence type="ECO:0000256" key="3">
    <source>
        <dbReference type="ARBA" id="ARBA00010998"/>
    </source>
</evidence>
<feature type="transmembrane region" description="Helical" evidence="11">
    <location>
        <begin position="112"/>
        <end position="133"/>
    </location>
</feature>
<comment type="caution">
    <text evidence="12">The sequence shown here is derived from an EMBL/GenBank/DDBJ whole genome shotgun (WGS) entry which is preliminary data.</text>
</comment>
<evidence type="ECO:0000256" key="6">
    <source>
        <dbReference type="ARBA" id="ARBA00022989"/>
    </source>
</evidence>
<keyword evidence="13" id="KW-1185">Reference proteome</keyword>
<protein>
    <recommendedName>
        <fullName evidence="10">Transmembrane protein 188</fullName>
    </recommendedName>
</protein>
<organism evidence="12 13">
    <name type="scientific">Puccinia striiformis</name>
    <dbReference type="NCBI Taxonomy" id="27350"/>
    <lineage>
        <taxon>Eukaryota</taxon>
        <taxon>Fungi</taxon>
        <taxon>Dikarya</taxon>
        <taxon>Basidiomycota</taxon>
        <taxon>Pucciniomycotina</taxon>
        <taxon>Pucciniomycetes</taxon>
        <taxon>Pucciniales</taxon>
        <taxon>Pucciniaceae</taxon>
        <taxon>Puccinia</taxon>
    </lineage>
</organism>
<evidence type="ECO:0000256" key="8">
    <source>
        <dbReference type="ARBA" id="ARBA00023136"/>
    </source>
</evidence>
<evidence type="ECO:0000256" key="1">
    <source>
        <dbReference type="ARBA" id="ARBA00004232"/>
    </source>
</evidence>
<keyword evidence="5 11" id="KW-0812">Transmembrane</keyword>
<dbReference type="EMBL" id="PKSL01000467">
    <property type="protein sequence ID" value="POV94016.1"/>
    <property type="molecule type" value="Genomic_DNA"/>
</dbReference>
<keyword evidence="9" id="KW-0539">Nucleus</keyword>
<dbReference type="PANTHER" id="PTHR20996:SF1">
    <property type="entry name" value="NUCLEAR ENVELOPE PHOSPHATASE-REGULATORY SUBUNIT 1"/>
    <property type="match status" value="1"/>
</dbReference>
<evidence type="ECO:0000313" key="12">
    <source>
        <dbReference type="EMBL" id="POV94016.1"/>
    </source>
</evidence>
<evidence type="ECO:0000256" key="2">
    <source>
        <dbReference type="ARBA" id="ARBA00004496"/>
    </source>
</evidence>
<dbReference type="PANTHER" id="PTHR20996">
    <property type="entry name" value="NUCLEAR ENVELOPE PHOSPHATASE-REGULATORY SUBUNIT 1"/>
    <property type="match status" value="1"/>
</dbReference>
<keyword evidence="8 11" id="KW-0472">Membrane</keyword>
<feature type="non-terminal residue" evidence="12">
    <location>
        <position position="1"/>
    </location>
</feature>
<feature type="non-terminal residue" evidence="12">
    <location>
        <position position="297"/>
    </location>
</feature>
<comment type="subcellular location">
    <subcellularLocation>
        <location evidence="2">Cytoplasm</location>
    </subcellularLocation>
    <subcellularLocation>
        <location evidence="1">Nucleus membrane</location>
        <topology evidence="1">Multi-pass membrane protein</topology>
    </subcellularLocation>
</comment>
<feature type="transmembrane region" description="Helical" evidence="11">
    <location>
        <begin position="82"/>
        <end position="100"/>
    </location>
</feature>
<gene>
    <name evidence="12" type="ORF">PSTT_17070</name>
</gene>
<proteinExistence type="inferred from homology"/>
<keyword evidence="6 11" id="KW-1133">Transmembrane helix</keyword>
<comment type="similarity">
    <text evidence="3">Belongs to the CNEP1R1 family.</text>
</comment>
<evidence type="ECO:0000313" key="13">
    <source>
        <dbReference type="Proteomes" id="UP000239156"/>
    </source>
</evidence>
<dbReference type="VEuPathDB" id="FungiDB:PSHT_13832"/>
<evidence type="ECO:0000256" key="7">
    <source>
        <dbReference type="ARBA" id="ARBA00023098"/>
    </source>
</evidence>
<keyword evidence="4" id="KW-0963">Cytoplasm</keyword>
<evidence type="ECO:0000256" key="9">
    <source>
        <dbReference type="ARBA" id="ARBA00023242"/>
    </source>
</evidence>
<evidence type="ECO:0000256" key="5">
    <source>
        <dbReference type="ARBA" id="ARBA00022692"/>
    </source>
</evidence>